<dbReference type="KEGG" id="cmos:111440911"/>
<reference evidence="4" key="1">
    <citation type="submission" date="2025-08" db="UniProtKB">
        <authorList>
            <consortium name="RefSeq"/>
        </authorList>
    </citation>
    <scope>IDENTIFICATION</scope>
    <source>
        <tissue evidence="4">Young leaves</tissue>
    </source>
</reference>
<accession>A0A6J1F527</accession>
<evidence type="ECO:0000313" key="4">
    <source>
        <dbReference type="RefSeq" id="XP_022933510.1"/>
    </source>
</evidence>
<evidence type="ECO:0000313" key="3">
    <source>
        <dbReference type="Proteomes" id="UP000504609"/>
    </source>
</evidence>
<dbReference type="RefSeq" id="XP_022933510.1">
    <property type="nucleotide sequence ID" value="XM_023077742.1"/>
</dbReference>
<dbReference type="SMART" id="SM00239">
    <property type="entry name" value="C2"/>
    <property type="match status" value="1"/>
</dbReference>
<dbReference type="Proteomes" id="UP000504609">
    <property type="component" value="Unplaced"/>
</dbReference>
<evidence type="ECO:0000256" key="1">
    <source>
        <dbReference type="SAM" id="MobiDB-lite"/>
    </source>
</evidence>
<evidence type="ECO:0000259" key="2">
    <source>
        <dbReference type="PROSITE" id="PS50004"/>
    </source>
</evidence>
<dbReference type="SUPFAM" id="SSF49562">
    <property type="entry name" value="C2 domain (Calcium/lipid-binding domain, CaLB)"/>
    <property type="match status" value="1"/>
</dbReference>
<dbReference type="Pfam" id="PF00168">
    <property type="entry name" value="C2"/>
    <property type="match status" value="1"/>
</dbReference>
<dbReference type="PROSITE" id="PS50004">
    <property type="entry name" value="C2"/>
    <property type="match status" value="1"/>
</dbReference>
<dbReference type="GO" id="GO:0006952">
    <property type="term" value="P:defense response"/>
    <property type="evidence" value="ECO:0007669"/>
    <property type="project" value="InterPro"/>
</dbReference>
<gene>
    <name evidence="4" type="primary">LOC111440911</name>
</gene>
<dbReference type="InterPro" id="IPR044750">
    <property type="entry name" value="C2_SRC2/BAP"/>
</dbReference>
<protein>
    <submittedName>
        <fullName evidence="4">Protein SRC2 homolog</fullName>
    </submittedName>
</protein>
<dbReference type="PANTHER" id="PTHR32246:SF158">
    <property type="entry name" value="C2 DOMAIN-CONTAINING PROTEIN"/>
    <property type="match status" value="1"/>
</dbReference>
<proteinExistence type="predicted"/>
<dbReference type="Gene3D" id="2.60.40.150">
    <property type="entry name" value="C2 domain"/>
    <property type="match status" value="1"/>
</dbReference>
<feature type="domain" description="C2" evidence="2">
    <location>
        <begin position="1"/>
        <end position="112"/>
    </location>
</feature>
<organism evidence="3 4">
    <name type="scientific">Cucurbita moschata</name>
    <name type="common">Winter crookneck squash</name>
    <name type="synonym">Cucurbita pepo var. moschata</name>
    <dbReference type="NCBI Taxonomy" id="3662"/>
    <lineage>
        <taxon>Eukaryota</taxon>
        <taxon>Viridiplantae</taxon>
        <taxon>Streptophyta</taxon>
        <taxon>Embryophyta</taxon>
        <taxon>Tracheophyta</taxon>
        <taxon>Spermatophyta</taxon>
        <taxon>Magnoliopsida</taxon>
        <taxon>eudicotyledons</taxon>
        <taxon>Gunneridae</taxon>
        <taxon>Pentapetalae</taxon>
        <taxon>rosids</taxon>
        <taxon>fabids</taxon>
        <taxon>Cucurbitales</taxon>
        <taxon>Cucurbitaceae</taxon>
        <taxon>Cucurbiteae</taxon>
        <taxon>Cucurbita</taxon>
    </lineage>
</organism>
<dbReference type="PANTHER" id="PTHR32246">
    <property type="entry name" value="INGRESSION PROTEIN FIC1"/>
    <property type="match status" value="1"/>
</dbReference>
<dbReference type="InterPro" id="IPR000008">
    <property type="entry name" value="C2_dom"/>
</dbReference>
<dbReference type="CDD" id="cd04051">
    <property type="entry name" value="C2_SRC2_like"/>
    <property type="match status" value="1"/>
</dbReference>
<sequence length="231" mass="25488">MEVRQLEIRIIKANDLKDVNLMTKMDVFALVSISGDQLNNPQQKTDVDKDGGTSPKWNFHTQFTVDDAAVQENRVTLKIKLISNRSLGNKEIGVVYVQIKEMFDGGGAGEEEKSGNYSVRLSNGTVKGNLDLAYKFGEKYTIERPPSPPPPPMEEPPNMNGVDTPQVMAYPSTFPDLSSTYSPLAEAYRPPHGGYPNPLPPGAYPPPHAGYRYGGYQPPPTGYGYPPMQRL</sequence>
<name>A0A6J1F527_CUCMO</name>
<dbReference type="InterPro" id="IPR035892">
    <property type="entry name" value="C2_domain_sf"/>
</dbReference>
<dbReference type="GeneID" id="111440911"/>
<keyword evidence="3" id="KW-1185">Reference proteome</keyword>
<dbReference type="AlphaFoldDB" id="A0A6J1F527"/>
<feature type="region of interest" description="Disordered" evidence="1">
    <location>
        <begin position="210"/>
        <end position="231"/>
    </location>
</feature>